<evidence type="ECO:0000256" key="1">
    <source>
        <dbReference type="ARBA" id="ARBA00004267"/>
    </source>
</evidence>
<reference evidence="10" key="1">
    <citation type="submission" date="2020-12" db="EMBL/GenBank/DDBJ databases">
        <title>Metabolic potential, ecology and presence of endohyphal bacteria is reflected in genomic diversity of Mucoromycotina.</title>
        <authorList>
            <person name="Muszewska A."/>
            <person name="Okrasinska A."/>
            <person name="Steczkiewicz K."/>
            <person name="Drgas O."/>
            <person name="Orlowska M."/>
            <person name="Perlinska-Lenart U."/>
            <person name="Aleksandrzak-Piekarczyk T."/>
            <person name="Szatraj K."/>
            <person name="Zielenkiewicz U."/>
            <person name="Pilsyk S."/>
            <person name="Malc E."/>
            <person name="Mieczkowski P."/>
            <person name="Kruszewska J.S."/>
            <person name="Biernat P."/>
            <person name="Pawlowska J."/>
        </authorList>
    </citation>
    <scope>NUCLEOTIDE SEQUENCE</scope>
    <source>
        <strain evidence="10">WA0000067209</strain>
    </source>
</reference>
<dbReference type="PANTHER" id="PTHR19302">
    <property type="entry name" value="GAMMA TUBULIN COMPLEX PROTEIN"/>
    <property type="match status" value="1"/>
</dbReference>
<dbReference type="GO" id="GO:0051225">
    <property type="term" value="P:spindle assembly"/>
    <property type="evidence" value="ECO:0007669"/>
    <property type="project" value="TreeGrafter"/>
</dbReference>
<dbReference type="GO" id="GO:0007020">
    <property type="term" value="P:microtubule nucleation"/>
    <property type="evidence" value="ECO:0007669"/>
    <property type="project" value="InterPro"/>
</dbReference>
<dbReference type="Proteomes" id="UP000654370">
    <property type="component" value="Unassembled WGS sequence"/>
</dbReference>
<dbReference type="GO" id="GO:0000278">
    <property type="term" value="P:mitotic cell cycle"/>
    <property type="evidence" value="ECO:0007669"/>
    <property type="project" value="TreeGrafter"/>
</dbReference>
<proteinExistence type="inferred from homology"/>
<dbReference type="GO" id="GO:0000922">
    <property type="term" value="C:spindle pole"/>
    <property type="evidence" value="ECO:0007669"/>
    <property type="project" value="InterPro"/>
</dbReference>
<evidence type="ECO:0000256" key="5">
    <source>
        <dbReference type="ARBA" id="ARBA00023212"/>
    </source>
</evidence>
<dbReference type="EMBL" id="JAEPQZ010000005">
    <property type="protein sequence ID" value="KAG2180953.1"/>
    <property type="molecule type" value="Genomic_DNA"/>
</dbReference>
<dbReference type="GO" id="GO:0051321">
    <property type="term" value="P:meiotic cell cycle"/>
    <property type="evidence" value="ECO:0007669"/>
    <property type="project" value="TreeGrafter"/>
</dbReference>
<evidence type="ECO:0000256" key="4">
    <source>
        <dbReference type="ARBA" id="ARBA00022701"/>
    </source>
</evidence>
<keyword evidence="4 6" id="KW-0493">Microtubule</keyword>
<dbReference type="Pfam" id="PF17681">
    <property type="entry name" value="GCP_N_terminal"/>
    <property type="match status" value="1"/>
</dbReference>
<dbReference type="Gene3D" id="1.20.120.1900">
    <property type="entry name" value="Gamma-tubulin complex, C-terminal domain"/>
    <property type="match status" value="1"/>
</dbReference>
<feature type="compositionally biased region" description="Basic and acidic residues" evidence="7">
    <location>
        <begin position="379"/>
        <end position="395"/>
    </location>
</feature>
<dbReference type="InterPro" id="IPR040457">
    <property type="entry name" value="GCP_C"/>
</dbReference>
<dbReference type="GO" id="GO:0000930">
    <property type="term" value="C:gamma-tubulin complex"/>
    <property type="evidence" value="ECO:0007669"/>
    <property type="project" value="TreeGrafter"/>
</dbReference>
<organism evidence="10 11">
    <name type="scientific">Mortierella isabellina</name>
    <name type="common">Filamentous fungus</name>
    <name type="synonym">Umbelopsis isabellina</name>
    <dbReference type="NCBI Taxonomy" id="91625"/>
    <lineage>
        <taxon>Eukaryota</taxon>
        <taxon>Fungi</taxon>
        <taxon>Fungi incertae sedis</taxon>
        <taxon>Mucoromycota</taxon>
        <taxon>Mucoromycotina</taxon>
        <taxon>Umbelopsidomycetes</taxon>
        <taxon>Umbelopsidales</taxon>
        <taxon>Umbelopsidaceae</taxon>
        <taxon>Umbelopsis</taxon>
    </lineage>
</organism>
<feature type="domain" description="Gamma tubulin complex component protein N-terminal" evidence="9">
    <location>
        <begin position="2"/>
        <end position="341"/>
    </location>
</feature>
<keyword evidence="5 6" id="KW-0206">Cytoskeleton</keyword>
<dbReference type="InterPro" id="IPR042241">
    <property type="entry name" value="GCP_C_sf"/>
</dbReference>
<feature type="domain" description="Gamma tubulin complex component C-terminal" evidence="8">
    <location>
        <begin position="354"/>
        <end position="735"/>
    </location>
</feature>
<dbReference type="GO" id="GO:0005874">
    <property type="term" value="C:microtubule"/>
    <property type="evidence" value="ECO:0007669"/>
    <property type="project" value="UniProtKB-KW"/>
</dbReference>
<keyword evidence="3 6" id="KW-0963">Cytoplasm</keyword>
<dbReference type="GO" id="GO:0005816">
    <property type="term" value="C:spindle pole body"/>
    <property type="evidence" value="ECO:0007669"/>
    <property type="project" value="UniProtKB-ARBA"/>
</dbReference>
<accession>A0A8H7UIE0</accession>
<keyword evidence="11" id="KW-1185">Reference proteome</keyword>
<dbReference type="GO" id="GO:0031122">
    <property type="term" value="P:cytoplasmic microtubule organization"/>
    <property type="evidence" value="ECO:0007669"/>
    <property type="project" value="TreeGrafter"/>
</dbReference>
<evidence type="ECO:0000313" key="11">
    <source>
        <dbReference type="Proteomes" id="UP000654370"/>
    </source>
</evidence>
<dbReference type="OrthoDB" id="1608002at2759"/>
<evidence type="ECO:0000259" key="9">
    <source>
        <dbReference type="Pfam" id="PF17681"/>
    </source>
</evidence>
<dbReference type="GO" id="GO:0051011">
    <property type="term" value="F:microtubule minus-end binding"/>
    <property type="evidence" value="ECO:0007669"/>
    <property type="project" value="TreeGrafter"/>
</dbReference>
<comment type="similarity">
    <text evidence="2 6">Belongs to the TUBGCP family.</text>
</comment>
<comment type="subcellular location">
    <subcellularLocation>
        <location evidence="1 6">Cytoplasm</location>
        <location evidence="1 6">Cytoskeleton</location>
        <location evidence="1 6">Microtubule organizing center</location>
    </subcellularLocation>
</comment>
<name>A0A8H7UIE0_MORIS</name>
<comment type="caution">
    <text evidence="10">The sequence shown here is derived from an EMBL/GenBank/DDBJ whole genome shotgun (WGS) entry which is preliminary data.</text>
</comment>
<evidence type="ECO:0000256" key="2">
    <source>
        <dbReference type="ARBA" id="ARBA00010337"/>
    </source>
</evidence>
<sequence>MLHELLLVLSGYPGDVFTPSPAEHTNTFAIAADFPLLHDAERAALNRLAHLGWLYSQIDSFVRSIRNTATCNAIEANTPHGSYVQALAVALNSVLKQYREAIIDCEKRILEKQDHLNGAVPIIYIASTFSKWFTVLPALKKLIAEIEEHPVQWHGCRLLNLIVKKSYTGVVDLRDILNDILHQLHIVMYKQITSWMIYGHLSDPWQEFFITPRQPLPSPSTSNASLSPPMPSTATGNDHFTTNSTGQFDHCLEEKLIPSHIPLDLAESILFVGEIVKTVRDNSSAQINSLPKNMIDHHLELLLQLSSASGREKHTTSAIKVLQLQNIVNTIRRSTSEWIFHQVLVGEHDILRYLKSFKDFYLLGQGDFARNLIEEGDRLAGPHIEPDSNNPERRPPVRYGRRQMDTLIQRAQIGCLCEDWPELSKYSIRSYRGYDPVYSFPSFLLNDTAPVLLDYHYRWPLNLFLTSDDMQCYNFLWEFLISLKKVQSKLNSLWVVLRGGWSGIRSEKGFSETYQEGSYSQESMKQRERLVWRVRSKMLFWIDALWYHVQNDVINPSYASFIESIRPSLEKHAVSTENEMMESLEEENKYQRSGAQIMDFEQIQRAHKAYVNGLFRDCLLDPPGSARCLQNILEVCLKYCQVICEVDDKGDWSGRKRAQTGAEIVAKWTRGFGMDKDPLAWVDEVLSIEQEFAAATAYYFKILSRAGMSHEHDYFEEVPAHLDLFLARLDYNKWFSVRRHHVEAGRR</sequence>
<dbReference type="InterPro" id="IPR041470">
    <property type="entry name" value="GCP_N"/>
</dbReference>
<dbReference type="Pfam" id="PF04130">
    <property type="entry name" value="GCP_C_terminal"/>
    <property type="match status" value="1"/>
</dbReference>
<evidence type="ECO:0000313" key="10">
    <source>
        <dbReference type="EMBL" id="KAG2180953.1"/>
    </source>
</evidence>
<dbReference type="PANTHER" id="PTHR19302:SF27">
    <property type="entry name" value="GAMMA-TUBULIN COMPLEX COMPONENT 4"/>
    <property type="match status" value="1"/>
</dbReference>
<dbReference type="GO" id="GO:0043015">
    <property type="term" value="F:gamma-tubulin binding"/>
    <property type="evidence" value="ECO:0007669"/>
    <property type="project" value="InterPro"/>
</dbReference>
<evidence type="ECO:0000256" key="7">
    <source>
        <dbReference type="SAM" id="MobiDB-lite"/>
    </source>
</evidence>
<evidence type="ECO:0000256" key="6">
    <source>
        <dbReference type="RuleBase" id="RU363050"/>
    </source>
</evidence>
<evidence type="ECO:0000259" key="8">
    <source>
        <dbReference type="Pfam" id="PF04130"/>
    </source>
</evidence>
<dbReference type="AlphaFoldDB" id="A0A8H7UIE0"/>
<gene>
    <name evidence="10" type="ORF">INT43_008533</name>
</gene>
<protein>
    <recommendedName>
        <fullName evidence="6">Spindle pole body component</fullName>
    </recommendedName>
</protein>
<dbReference type="InterPro" id="IPR007259">
    <property type="entry name" value="GCP"/>
</dbReference>
<evidence type="ECO:0000256" key="3">
    <source>
        <dbReference type="ARBA" id="ARBA00022490"/>
    </source>
</evidence>
<feature type="region of interest" description="Disordered" evidence="7">
    <location>
        <begin position="379"/>
        <end position="398"/>
    </location>
</feature>